<dbReference type="PROSITE" id="PS50926">
    <property type="entry name" value="TRAM"/>
    <property type="match status" value="1"/>
</dbReference>
<evidence type="ECO:0000256" key="2">
    <source>
        <dbReference type="ARBA" id="ARBA00022679"/>
    </source>
</evidence>
<evidence type="ECO:0000256" key="1">
    <source>
        <dbReference type="ARBA" id="ARBA00022603"/>
    </source>
</evidence>
<evidence type="ECO:0000256" key="3">
    <source>
        <dbReference type="ARBA" id="ARBA00022691"/>
    </source>
</evidence>
<evidence type="ECO:0000259" key="6">
    <source>
        <dbReference type="PROSITE" id="PS50926"/>
    </source>
</evidence>
<comment type="caution">
    <text evidence="7">The sequence shown here is derived from an EMBL/GenBank/DDBJ whole genome shotgun (WGS) entry which is preliminary data.</text>
</comment>
<dbReference type="InterPro" id="IPR010280">
    <property type="entry name" value="U5_MeTrfase_fam"/>
</dbReference>
<dbReference type="InterPro" id="IPR012340">
    <property type="entry name" value="NA-bd_OB-fold"/>
</dbReference>
<dbReference type="Proteomes" id="UP000028700">
    <property type="component" value="Unassembled WGS sequence"/>
</dbReference>
<dbReference type="Gene3D" id="3.40.50.150">
    <property type="entry name" value="Vaccinia Virus protein VP39"/>
    <property type="match status" value="1"/>
</dbReference>
<dbReference type="FunFam" id="2.40.50.1070:FF:000003">
    <property type="entry name" value="23S rRNA (Uracil-5-)-methyltransferase RumA"/>
    <property type="match status" value="1"/>
</dbReference>
<feature type="domain" description="TRAM" evidence="6">
    <location>
        <begin position="11"/>
        <end position="69"/>
    </location>
</feature>
<evidence type="ECO:0000256" key="4">
    <source>
        <dbReference type="PROSITE-ProRule" id="PRU01024"/>
    </source>
</evidence>
<evidence type="ECO:0000313" key="7">
    <source>
        <dbReference type="EMBL" id="GAK48410.1"/>
    </source>
</evidence>
<evidence type="ECO:0000256" key="5">
    <source>
        <dbReference type="PROSITE-ProRule" id="PRU10015"/>
    </source>
</evidence>
<dbReference type="AlphaFoldDB" id="A0A081BK42"/>
<keyword evidence="8" id="KW-1185">Reference proteome</keyword>
<dbReference type="PROSITE" id="PS51687">
    <property type="entry name" value="SAM_MT_RNA_M5U"/>
    <property type="match status" value="1"/>
</dbReference>
<sequence length="461" mass="51865">MNGENMKIQAPVTKNETVEVTIEDLTYQGMGVAKVEDFPIFIAEALPGEQVIVKITKVQKSFSFGRVEKWLTESKDRVKTGDQKLTQTGIAPLQHLSYEAQLKFKHDQIQNLLNKTSLNIDVLPTIGMDNPTHYRNKAQVPVRMVKGQLQTGFYRQHSHELVPIEDYYIQDPKIDEAIVVVRDLMRKYHIEPFNEINHTGVVRNIMVRRGHYSNEMMIGFVTRTQKLPMADELVKEITAQLPEVTSIVQNINQAKTNVIMGKINKVLFGKETISDDLLGLTFVISPNSFYQVNPVQTEKLYKLAIEQVGLSGKETVIDAYCGIGTISLAMAEHAKSVYGVEIVADAIEDAKVNAQKNHINNVHFEVGKAEEKMGEWQEAGLEPDVIVVDPPRKGLTNSLIESAAKMQPKKVVYVSCNPATLVRDIELFAEQGYTVKQPIQPVDQFPQTTHVESVTVLERKK</sequence>
<dbReference type="InterPro" id="IPR002792">
    <property type="entry name" value="TRAM_dom"/>
</dbReference>
<feature type="binding site" evidence="4">
    <location>
        <position position="320"/>
    </location>
    <ligand>
        <name>S-adenosyl-L-methionine</name>
        <dbReference type="ChEBI" id="CHEBI:59789"/>
    </ligand>
</feature>
<organism evidence="7 8">
    <name type="scientific">Secundilactobacillus oryzae JCM 18671</name>
    <dbReference type="NCBI Taxonomy" id="1291743"/>
    <lineage>
        <taxon>Bacteria</taxon>
        <taxon>Bacillati</taxon>
        <taxon>Bacillota</taxon>
        <taxon>Bacilli</taxon>
        <taxon>Lactobacillales</taxon>
        <taxon>Lactobacillaceae</taxon>
        <taxon>Secundilactobacillus</taxon>
    </lineage>
</organism>
<feature type="binding site" evidence="4">
    <location>
        <position position="291"/>
    </location>
    <ligand>
        <name>S-adenosyl-L-methionine</name>
        <dbReference type="ChEBI" id="CHEBI:59789"/>
    </ligand>
</feature>
<dbReference type="GO" id="GO:0070041">
    <property type="term" value="F:rRNA (uridine-C5-)-methyltransferase activity"/>
    <property type="evidence" value="ECO:0007669"/>
    <property type="project" value="TreeGrafter"/>
</dbReference>
<evidence type="ECO:0000313" key="8">
    <source>
        <dbReference type="Proteomes" id="UP000028700"/>
    </source>
</evidence>
<gene>
    <name evidence="7" type="ORF">LOSG293_290010</name>
</gene>
<dbReference type="FunFam" id="3.40.50.150:FF:000009">
    <property type="entry name" value="23S rRNA (Uracil(1939)-C(5))-methyltransferase RlmD"/>
    <property type="match status" value="1"/>
</dbReference>
<dbReference type="InterPro" id="IPR029063">
    <property type="entry name" value="SAM-dependent_MTases_sf"/>
</dbReference>
<dbReference type="GO" id="GO:0070475">
    <property type="term" value="P:rRNA base methylation"/>
    <property type="evidence" value="ECO:0007669"/>
    <property type="project" value="TreeGrafter"/>
</dbReference>
<dbReference type="SUPFAM" id="SSF50249">
    <property type="entry name" value="Nucleic acid-binding proteins"/>
    <property type="match status" value="1"/>
</dbReference>
<proteinExistence type="inferred from homology"/>
<keyword evidence="3 4" id="KW-0949">S-adenosyl-L-methionine</keyword>
<dbReference type="InterPro" id="IPR030390">
    <property type="entry name" value="MeTrfase_TrmA_AS"/>
</dbReference>
<dbReference type="PROSITE" id="PS01230">
    <property type="entry name" value="TRMA_1"/>
    <property type="match status" value="1"/>
</dbReference>
<dbReference type="Gene3D" id="2.40.50.1070">
    <property type="match status" value="1"/>
</dbReference>
<feature type="binding site" evidence="4">
    <location>
        <position position="389"/>
    </location>
    <ligand>
        <name>S-adenosyl-L-methionine</name>
        <dbReference type="ChEBI" id="CHEBI:59789"/>
    </ligand>
</feature>
<feature type="active site" description="Nucleophile" evidence="4">
    <location>
        <position position="416"/>
    </location>
</feature>
<dbReference type="PROSITE" id="PS01231">
    <property type="entry name" value="TRMA_2"/>
    <property type="match status" value="1"/>
</dbReference>
<dbReference type="SUPFAM" id="SSF53335">
    <property type="entry name" value="S-adenosyl-L-methionine-dependent methyltransferases"/>
    <property type="match status" value="1"/>
</dbReference>
<keyword evidence="1 4" id="KW-0489">Methyltransferase</keyword>
<feature type="active site" evidence="5">
    <location>
        <position position="416"/>
    </location>
</feature>
<protein>
    <submittedName>
        <fullName evidence="7">RNA methyltransferase</fullName>
    </submittedName>
</protein>
<dbReference type="CDD" id="cd02440">
    <property type="entry name" value="AdoMet_MTases"/>
    <property type="match status" value="1"/>
</dbReference>
<name>A0A081BK42_9LACO</name>
<accession>A0A081BK42</accession>
<dbReference type="InterPro" id="IPR030391">
    <property type="entry name" value="MeTrfase_TrmA_CS"/>
</dbReference>
<dbReference type="EMBL" id="BBJM01000029">
    <property type="protein sequence ID" value="GAK48410.1"/>
    <property type="molecule type" value="Genomic_DNA"/>
</dbReference>
<dbReference type="Gene3D" id="2.40.50.140">
    <property type="entry name" value="Nucleic acid-binding proteins"/>
    <property type="match status" value="1"/>
</dbReference>
<comment type="similarity">
    <text evidence="4">Belongs to the class I-like SAM-binding methyltransferase superfamily. RNA M5U methyltransferase family.</text>
</comment>
<dbReference type="PANTHER" id="PTHR11061">
    <property type="entry name" value="RNA M5U METHYLTRANSFERASE"/>
    <property type="match status" value="1"/>
</dbReference>
<feature type="binding site" evidence="4">
    <location>
        <position position="341"/>
    </location>
    <ligand>
        <name>S-adenosyl-L-methionine</name>
        <dbReference type="ChEBI" id="CHEBI:59789"/>
    </ligand>
</feature>
<dbReference type="Pfam" id="PF01938">
    <property type="entry name" value="TRAM"/>
    <property type="match status" value="1"/>
</dbReference>
<dbReference type="NCBIfam" id="TIGR00479">
    <property type="entry name" value="rumA"/>
    <property type="match status" value="1"/>
</dbReference>
<dbReference type="eggNOG" id="COG2265">
    <property type="taxonomic scope" value="Bacteria"/>
</dbReference>
<dbReference type="STRING" id="1291743.LOSG293_290010"/>
<keyword evidence="2 4" id="KW-0808">Transferase</keyword>
<reference evidence="7" key="1">
    <citation type="journal article" date="2014" name="Genome Announc.">
        <title>Draft Genome Sequence of Lactobacillus oryzae Strain SG293T.</title>
        <authorList>
            <person name="Tanizawa Y."/>
            <person name="Fujisawa T."/>
            <person name="Mochizuki T."/>
            <person name="Kaminuma E."/>
            <person name="Nakamura Y."/>
            <person name="Tohno M."/>
        </authorList>
    </citation>
    <scope>NUCLEOTIDE SEQUENCE [LARGE SCALE GENOMIC DNA]</scope>
    <source>
        <strain evidence="7">SG293</strain>
    </source>
</reference>
<dbReference type="PANTHER" id="PTHR11061:SF30">
    <property type="entry name" value="TRNA (URACIL(54)-C(5))-METHYLTRANSFERASE"/>
    <property type="match status" value="1"/>
</dbReference>
<dbReference type="Pfam" id="PF05958">
    <property type="entry name" value="tRNA_U5-meth_tr"/>
    <property type="match status" value="1"/>
</dbReference>